<gene>
    <name evidence="13" type="ORF">DTER00134_LOCUS22390</name>
</gene>
<dbReference type="PANTHER" id="PTHR10537">
    <property type="entry name" value="DNA PRIMASE LARGE SUBUNIT"/>
    <property type="match status" value="1"/>
</dbReference>
<name>A0A7S3RA56_DUNTE</name>
<feature type="region of interest" description="Disordered" evidence="11">
    <location>
        <begin position="1"/>
        <end position="31"/>
    </location>
</feature>
<feature type="binding site" evidence="10">
    <location>
        <position position="394"/>
    </location>
    <ligand>
        <name>[4Fe-4S] cluster</name>
        <dbReference type="ChEBI" id="CHEBI:49883"/>
    </ligand>
</feature>
<proteinExistence type="inferred from homology"/>
<feature type="binding site" evidence="10">
    <location>
        <position position="434"/>
    </location>
    <ligand>
        <name>[4Fe-4S] cluster</name>
        <dbReference type="ChEBI" id="CHEBI:49883"/>
    </ligand>
</feature>
<evidence type="ECO:0000313" key="13">
    <source>
        <dbReference type="EMBL" id="CAE0507313.1"/>
    </source>
</evidence>
<keyword evidence="4 9" id="KW-0235">DNA replication</keyword>
<dbReference type="PANTHER" id="PTHR10537:SF3">
    <property type="entry name" value="DNA PRIMASE LARGE SUBUNIT"/>
    <property type="match status" value="1"/>
</dbReference>
<feature type="domain" description="DNA primase large subunit C-terminal" evidence="12">
    <location>
        <begin position="291"/>
        <end position="458"/>
    </location>
</feature>
<dbReference type="EMBL" id="HBIP01037028">
    <property type="protein sequence ID" value="CAE0507313.1"/>
    <property type="molecule type" value="Transcribed_RNA"/>
</dbReference>
<comment type="function">
    <text evidence="9">DNA primase is the polymerase that synthesizes small RNA primers for the Okazaki fragments made during discontinuous DNA replication.</text>
</comment>
<evidence type="ECO:0000256" key="3">
    <source>
        <dbReference type="ARBA" id="ARBA00022515"/>
    </source>
</evidence>
<dbReference type="GO" id="GO:0006270">
    <property type="term" value="P:DNA replication initiation"/>
    <property type="evidence" value="ECO:0007669"/>
    <property type="project" value="TreeGrafter"/>
</dbReference>
<dbReference type="GO" id="GO:0003677">
    <property type="term" value="F:DNA binding"/>
    <property type="evidence" value="ECO:0007669"/>
    <property type="project" value="UniProtKB-UniRule"/>
</dbReference>
<keyword evidence="6 9" id="KW-0408">Iron</keyword>
<dbReference type="PIRSF" id="PIRSF009449">
    <property type="entry name" value="DNA_primase_large_subunit"/>
    <property type="match status" value="1"/>
</dbReference>
<dbReference type="InterPro" id="IPR058560">
    <property type="entry name" value="DNA_primase_C"/>
</dbReference>
<dbReference type="GO" id="GO:0046872">
    <property type="term" value="F:metal ion binding"/>
    <property type="evidence" value="ECO:0007669"/>
    <property type="project" value="UniProtKB-UniRule"/>
</dbReference>
<evidence type="ECO:0000256" key="1">
    <source>
        <dbReference type="ARBA" id="ARBA00010564"/>
    </source>
</evidence>
<feature type="region of interest" description="Disordered" evidence="11">
    <location>
        <begin position="468"/>
        <end position="504"/>
    </location>
</feature>
<evidence type="ECO:0000256" key="2">
    <source>
        <dbReference type="ARBA" id="ARBA00022485"/>
    </source>
</evidence>
<evidence type="ECO:0000259" key="12">
    <source>
        <dbReference type="Pfam" id="PF04104"/>
    </source>
</evidence>
<dbReference type="Gene3D" id="1.20.930.80">
    <property type="match status" value="1"/>
</dbReference>
<evidence type="ECO:0000256" key="6">
    <source>
        <dbReference type="ARBA" id="ARBA00023004"/>
    </source>
</evidence>
<dbReference type="Pfam" id="PF04104">
    <property type="entry name" value="DNA_primase_lrg"/>
    <property type="match status" value="1"/>
</dbReference>
<keyword evidence="5 9" id="KW-0479">Metal-binding</keyword>
<keyword evidence="2 9" id="KW-0004">4Fe-4S</keyword>
<feature type="binding site" evidence="10">
    <location>
        <position position="378"/>
    </location>
    <ligand>
        <name>[4Fe-4S] cluster</name>
        <dbReference type="ChEBI" id="CHEBI:49883"/>
    </ligand>
</feature>
<comment type="similarity">
    <text evidence="1 9">Belongs to the eukaryotic-type primase large subunit family.</text>
</comment>
<feature type="binding site" evidence="10">
    <location>
        <position position="299"/>
    </location>
    <ligand>
        <name>[4Fe-4S] cluster</name>
        <dbReference type="ChEBI" id="CHEBI:49883"/>
    </ligand>
</feature>
<dbReference type="InterPro" id="IPR007238">
    <property type="entry name" value="DNA_primase_lsu_euk/arc"/>
</dbReference>
<evidence type="ECO:0000256" key="8">
    <source>
        <dbReference type="ARBA" id="ARBA00023125"/>
    </source>
</evidence>
<dbReference type="GO" id="GO:0051539">
    <property type="term" value="F:4 iron, 4 sulfur cluster binding"/>
    <property type="evidence" value="ECO:0007669"/>
    <property type="project" value="UniProtKB-UniRule"/>
</dbReference>
<evidence type="ECO:0000256" key="10">
    <source>
        <dbReference type="PIRSR" id="PIRSR009449-1"/>
    </source>
</evidence>
<organism evidence="13">
    <name type="scientific">Dunaliella tertiolecta</name>
    <name type="common">Green alga</name>
    <dbReference type="NCBI Taxonomy" id="3047"/>
    <lineage>
        <taxon>Eukaryota</taxon>
        <taxon>Viridiplantae</taxon>
        <taxon>Chlorophyta</taxon>
        <taxon>core chlorophytes</taxon>
        <taxon>Chlorophyceae</taxon>
        <taxon>CS clade</taxon>
        <taxon>Chlamydomonadales</taxon>
        <taxon>Dunaliellaceae</taxon>
        <taxon>Dunaliella</taxon>
    </lineage>
</organism>
<dbReference type="AlphaFoldDB" id="A0A7S3RA56"/>
<evidence type="ECO:0000256" key="5">
    <source>
        <dbReference type="ARBA" id="ARBA00022723"/>
    </source>
</evidence>
<evidence type="ECO:0000256" key="7">
    <source>
        <dbReference type="ARBA" id="ARBA00023014"/>
    </source>
</evidence>
<keyword evidence="7 9" id="KW-0411">Iron-sulfur</keyword>
<evidence type="ECO:0000256" key="11">
    <source>
        <dbReference type="SAM" id="MobiDB-lite"/>
    </source>
</evidence>
<dbReference type="CDD" id="cd07322">
    <property type="entry name" value="PriL_PriS_Eukaryotic"/>
    <property type="match status" value="1"/>
</dbReference>
<feature type="compositionally biased region" description="Low complexity" evidence="11">
    <location>
        <begin position="477"/>
        <end position="492"/>
    </location>
</feature>
<evidence type="ECO:0000256" key="9">
    <source>
        <dbReference type="PIRNR" id="PIRNR009449"/>
    </source>
</evidence>
<dbReference type="GO" id="GO:0006269">
    <property type="term" value="P:DNA replication, synthesis of primer"/>
    <property type="evidence" value="ECO:0007669"/>
    <property type="project" value="UniProtKB-KW"/>
</dbReference>
<protein>
    <recommendedName>
        <fullName evidence="9">DNA primase large subunit</fullName>
    </recommendedName>
</protein>
<keyword evidence="3 9" id="KW-0639">Primosome</keyword>
<dbReference type="Pfam" id="PF26466">
    <property type="entry name" value="DNA_primase_lrg_N"/>
    <property type="match status" value="1"/>
</dbReference>
<sequence>MQFVSRTPRGPSFGPDKATPGTKGKGEHSNRHTLLTLYEERPQGDITLEEFESLALDRLRVLKGIEDIKLRNRSDTEIQEKAKDLLEKHLQGSNNEETGRRDQLSHYILRLAYCRTPELRKWFLAQESELFLHRFSLLLTYERQEFLARCKLEYTPLEQQEKDILLADITKVMCSQAMTKEKVQEELNGTFYKVPFQAVPDLVAQRRVLLRRGYAYVSQRDLASLVVQAFRAKLSLGLAEINKQYGRMFPEDDTRLKPLVAGLSTRYLGTTNYESAASRHGGVNLATLPGLAQRHFPLCMQTLMTQLKSEHHLRHTGRQQLSLFLKAIGLPLEDALIFWRQAFAPRIPSEKFDTEYAYNIRHNYGKEGARKEYSAHNCMSIIRMSGGATELHGCPYKRMDEASLRASLSRAGCDLSRMEEVVSKARGGHFQLACACSFEGMHKGIPLDTGVNHPAEYYSESRRVWEEKLAPAEGGPAAKAQHQSSASGAAAQTPVRTPVPRART</sequence>
<comment type="cofactor">
    <cofactor evidence="9">
        <name>[4Fe-4S] cluster</name>
        <dbReference type="ChEBI" id="CHEBI:49883"/>
    </cofactor>
    <text evidence="9">Binds 1 [4Fe-4S] cluster.</text>
</comment>
<accession>A0A7S3RA56</accession>
<dbReference type="InterPro" id="IPR016558">
    <property type="entry name" value="DNA_primase_lsu_euk"/>
</dbReference>
<keyword evidence="8 9" id="KW-0238">DNA-binding</keyword>
<dbReference type="GO" id="GO:0005658">
    <property type="term" value="C:alpha DNA polymerase:primase complex"/>
    <property type="evidence" value="ECO:0007669"/>
    <property type="project" value="TreeGrafter"/>
</dbReference>
<reference evidence="13" key="1">
    <citation type="submission" date="2021-01" db="EMBL/GenBank/DDBJ databases">
        <authorList>
            <person name="Corre E."/>
            <person name="Pelletier E."/>
            <person name="Niang G."/>
            <person name="Scheremetjew M."/>
            <person name="Finn R."/>
            <person name="Kale V."/>
            <person name="Holt S."/>
            <person name="Cochrane G."/>
            <person name="Meng A."/>
            <person name="Brown T."/>
            <person name="Cohen L."/>
        </authorList>
    </citation>
    <scope>NUCLEOTIDE SEQUENCE</scope>
    <source>
        <strain evidence="13">CCMP1320</strain>
    </source>
</reference>
<evidence type="ECO:0000256" key="4">
    <source>
        <dbReference type="ARBA" id="ARBA00022705"/>
    </source>
</evidence>